<dbReference type="SUPFAM" id="SSF48557">
    <property type="entry name" value="L-aspartase-like"/>
    <property type="match status" value="1"/>
</dbReference>
<dbReference type="EC" id="4.3.2.1" evidence="2 6"/>
<evidence type="ECO:0000259" key="7">
    <source>
        <dbReference type="Pfam" id="PF00206"/>
    </source>
</evidence>
<organism evidence="9 10">
    <name type="scientific">Halothermothrix orenii (strain H 168 / OCM 544 / DSM 9562)</name>
    <dbReference type="NCBI Taxonomy" id="373903"/>
    <lineage>
        <taxon>Bacteria</taxon>
        <taxon>Bacillati</taxon>
        <taxon>Bacillota</taxon>
        <taxon>Clostridia</taxon>
        <taxon>Halanaerobiales</taxon>
        <taxon>Halothermotrichaceae</taxon>
        <taxon>Halothermothrix</taxon>
    </lineage>
</organism>
<dbReference type="RefSeq" id="WP_012635241.1">
    <property type="nucleotide sequence ID" value="NC_011899.1"/>
</dbReference>
<dbReference type="FunFam" id="1.20.200.10:FF:000015">
    <property type="entry name" value="argininosuccinate lyase isoform X2"/>
    <property type="match status" value="1"/>
</dbReference>
<comment type="catalytic activity">
    <reaction evidence="6">
        <text>2-(N(omega)-L-arginino)succinate = fumarate + L-arginine</text>
        <dbReference type="Rhea" id="RHEA:24020"/>
        <dbReference type="ChEBI" id="CHEBI:29806"/>
        <dbReference type="ChEBI" id="CHEBI:32682"/>
        <dbReference type="ChEBI" id="CHEBI:57472"/>
        <dbReference type="EC" id="4.3.2.1"/>
    </reaction>
</comment>
<dbReference type="GO" id="GO:0005829">
    <property type="term" value="C:cytosol"/>
    <property type="evidence" value="ECO:0007669"/>
    <property type="project" value="TreeGrafter"/>
</dbReference>
<protein>
    <recommendedName>
        <fullName evidence="2 6">Argininosuccinate lyase</fullName>
        <shortName evidence="6">ASAL</shortName>
        <ecNumber evidence="2 6">4.3.2.1</ecNumber>
    </recommendedName>
    <alternativeName>
        <fullName evidence="6">Arginosuccinase</fullName>
    </alternativeName>
</protein>
<dbReference type="KEGG" id="hor:Hore_02920"/>
<evidence type="ECO:0000256" key="2">
    <source>
        <dbReference type="ARBA" id="ARBA00012338"/>
    </source>
</evidence>
<dbReference type="HAMAP" id="MF_00006">
    <property type="entry name" value="Arg_succ_lyase"/>
    <property type="match status" value="1"/>
</dbReference>
<dbReference type="InterPro" id="IPR022761">
    <property type="entry name" value="Fumarate_lyase_N"/>
</dbReference>
<dbReference type="InterPro" id="IPR008948">
    <property type="entry name" value="L-Aspartase-like"/>
</dbReference>
<dbReference type="PANTHER" id="PTHR43814">
    <property type="entry name" value="ARGININOSUCCINATE LYASE"/>
    <property type="match status" value="1"/>
</dbReference>
<dbReference type="PRINTS" id="PR00149">
    <property type="entry name" value="FUMRATELYASE"/>
</dbReference>
<comment type="pathway">
    <text evidence="1 6">Amino-acid biosynthesis; L-arginine biosynthesis; L-arginine from L-ornithine and carbamoyl phosphate: step 3/3.</text>
</comment>
<keyword evidence="5 6" id="KW-0456">Lyase</keyword>
<feature type="domain" description="Fumarate lyase N-terminal" evidence="7">
    <location>
        <begin position="7"/>
        <end position="301"/>
    </location>
</feature>
<dbReference type="FunFam" id="1.10.40.30:FF:000001">
    <property type="entry name" value="Argininosuccinate lyase"/>
    <property type="match status" value="1"/>
</dbReference>
<dbReference type="PRINTS" id="PR00145">
    <property type="entry name" value="ARGSUCLYASE"/>
</dbReference>
<dbReference type="InterPro" id="IPR029419">
    <property type="entry name" value="Arg_succ_lyase_C"/>
</dbReference>
<dbReference type="HOGENOM" id="CLU_027272_2_3_9"/>
<dbReference type="EMBL" id="CP001098">
    <property type="protein sequence ID" value="ACL69053.1"/>
    <property type="molecule type" value="Genomic_DNA"/>
</dbReference>
<dbReference type="Gene3D" id="1.10.275.10">
    <property type="entry name" value="Fumarase/aspartase (N-terminal domain)"/>
    <property type="match status" value="1"/>
</dbReference>
<evidence type="ECO:0000256" key="3">
    <source>
        <dbReference type="ARBA" id="ARBA00022571"/>
    </source>
</evidence>
<reference evidence="9 10" key="1">
    <citation type="journal article" date="2009" name="PLoS ONE">
        <title>Genome analysis of the anaerobic thermohalophilic bacterium Halothermothrix orenii.</title>
        <authorList>
            <person name="Mavromatis K."/>
            <person name="Ivanova N."/>
            <person name="Anderson I."/>
            <person name="Lykidis A."/>
            <person name="Hooper S.D."/>
            <person name="Sun H."/>
            <person name="Kunin V."/>
            <person name="Lapidus A."/>
            <person name="Hugenholtz P."/>
            <person name="Patel B."/>
            <person name="Kyrpides N.C."/>
        </authorList>
    </citation>
    <scope>NUCLEOTIDE SEQUENCE [LARGE SCALE GENOMIC DNA]</scope>
    <source>
        <strain evidence="10">H 168 / OCM 544 / DSM 9562</strain>
    </source>
</reference>
<accession>B8D1H6</accession>
<dbReference type="Gene3D" id="1.10.40.30">
    <property type="entry name" value="Fumarase/aspartase (C-terminal domain)"/>
    <property type="match status" value="1"/>
</dbReference>
<dbReference type="Gene3D" id="1.20.200.10">
    <property type="entry name" value="Fumarase/aspartase (Central domain)"/>
    <property type="match status" value="1"/>
</dbReference>
<evidence type="ECO:0000313" key="9">
    <source>
        <dbReference type="EMBL" id="ACL69053.1"/>
    </source>
</evidence>
<dbReference type="NCBIfam" id="TIGR00838">
    <property type="entry name" value="argH"/>
    <property type="match status" value="1"/>
</dbReference>
<comment type="similarity">
    <text evidence="6">Belongs to the lyase 1 family. Argininosuccinate lyase subfamily.</text>
</comment>
<dbReference type="InterPro" id="IPR024083">
    <property type="entry name" value="Fumarase/histidase_N"/>
</dbReference>
<evidence type="ECO:0000313" key="10">
    <source>
        <dbReference type="Proteomes" id="UP000000719"/>
    </source>
</evidence>
<dbReference type="Pfam" id="PF00206">
    <property type="entry name" value="Lyase_1"/>
    <property type="match status" value="1"/>
</dbReference>
<keyword evidence="6" id="KW-0963">Cytoplasm</keyword>
<dbReference type="GO" id="GO:0004056">
    <property type="term" value="F:argininosuccinate lyase activity"/>
    <property type="evidence" value="ECO:0007669"/>
    <property type="project" value="UniProtKB-UniRule"/>
</dbReference>
<keyword evidence="10" id="KW-1185">Reference proteome</keyword>
<dbReference type="GO" id="GO:0042450">
    <property type="term" value="P:L-arginine biosynthetic process via ornithine"/>
    <property type="evidence" value="ECO:0007669"/>
    <property type="project" value="UniProtKB-UniRule"/>
</dbReference>
<evidence type="ECO:0000256" key="5">
    <source>
        <dbReference type="ARBA" id="ARBA00023239"/>
    </source>
</evidence>
<dbReference type="FunFam" id="1.10.275.10:FF:000002">
    <property type="entry name" value="Argininosuccinate lyase"/>
    <property type="match status" value="1"/>
</dbReference>
<evidence type="ECO:0000259" key="8">
    <source>
        <dbReference type="Pfam" id="PF14698"/>
    </source>
</evidence>
<sequence length="464" mass="52805">MMKLWGGRFSKQTHKLMEEFNSSLSFDKRLYSYDIKGSIAHVKMLSRTGVLSKSEAETIIKGLQEIKEEIDEGIISLEGRYEDIHSLVEKNLIDKVGAVGGKLHTARSRNDQVALDTRLYLRDEIFNIQELLIIFLKTLLELGEKYKKVVMPGYTHLQRAQPVSMGHHLLAYYFKLKRDYDRLNDNMKRVNVLPLGCGALAGTTFPIDREWVARELGFEKIALNSIDGVSDRDYIIEFMGIAASIMVHLSRFSAELILWSSSEFSFIELDDSFTTGSSIMPQKKNPDVAELVRGKSGRIFGNLVQLLSLLKGLPLAYNKDMQEDKEALFDTIDNLKIILEIFPPMLKTMKVNKDRLYRAANRGFVNATDLADYLARKGVPFREAHGMVGKAVLYALEKDKELNQITIEEWNQLFPDYGDIFDKGLSEILDVNTSLNNRKSSGGPAPEEVERVISIEREWIESFT</sequence>
<dbReference type="UniPathway" id="UPA00068">
    <property type="reaction ID" value="UER00114"/>
</dbReference>
<evidence type="ECO:0000256" key="4">
    <source>
        <dbReference type="ARBA" id="ARBA00022605"/>
    </source>
</evidence>
<dbReference type="Pfam" id="PF14698">
    <property type="entry name" value="ASL_C2"/>
    <property type="match status" value="1"/>
</dbReference>
<name>B8D1H6_HALOH</name>
<dbReference type="InterPro" id="IPR000362">
    <property type="entry name" value="Fumarate_lyase_fam"/>
</dbReference>
<dbReference type="InterPro" id="IPR009049">
    <property type="entry name" value="Argininosuccinate_lyase"/>
</dbReference>
<evidence type="ECO:0000256" key="6">
    <source>
        <dbReference type="HAMAP-Rule" id="MF_00006"/>
    </source>
</evidence>
<dbReference type="InterPro" id="IPR020557">
    <property type="entry name" value="Fumarate_lyase_CS"/>
</dbReference>
<dbReference type="AlphaFoldDB" id="B8D1H6"/>
<keyword evidence="4 6" id="KW-0028">Amino-acid biosynthesis</keyword>
<dbReference type="STRING" id="373903.Hore_02920"/>
<dbReference type="Proteomes" id="UP000000719">
    <property type="component" value="Chromosome"/>
</dbReference>
<keyword evidence="3 6" id="KW-0055">Arginine biosynthesis</keyword>
<dbReference type="CDD" id="cd01359">
    <property type="entry name" value="Argininosuccinate_lyase"/>
    <property type="match status" value="1"/>
</dbReference>
<dbReference type="PROSITE" id="PS00163">
    <property type="entry name" value="FUMARATE_LYASES"/>
    <property type="match status" value="1"/>
</dbReference>
<feature type="domain" description="Argininosuccinate lyase C-terminal" evidence="8">
    <location>
        <begin position="364"/>
        <end position="436"/>
    </location>
</feature>
<dbReference type="PANTHER" id="PTHR43814:SF1">
    <property type="entry name" value="ARGININOSUCCINATE LYASE"/>
    <property type="match status" value="1"/>
</dbReference>
<comment type="subcellular location">
    <subcellularLocation>
        <location evidence="6">Cytoplasm</location>
    </subcellularLocation>
</comment>
<dbReference type="eggNOG" id="COG0165">
    <property type="taxonomic scope" value="Bacteria"/>
</dbReference>
<gene>
    <name evidence="6" type="primary">argH</name>
    <name evidence="9" type="ordered locus">Hore_02920</name>
</gene>
<evidence type="ECO:0000256" key="1">
    <source>
        <dbReference type="ARBA" id="ARBA00004941"/>
    </source>
</evidence>
<proteinExistence type="inferred from homology"/>